<dbReference type="InterPro" id="IPR028974">
    <property type="entry name" value="TSP_type-3_rpt"/>
</dbReference>
<organism evidence="1 2">
    <name type="scientific">Chryseobacterium ginsengisoli</name>
    <dbReference type="NCBI Taxonomy" id="363853"/>
    <lineage>
        <taxon>Bacteria</taxon>
        <taxon>Pseudomonadati</taxon>
        <taxon>Bacteroidota</taxon>
        <taxon>Flavobacteriia</taxon>
        <taxon>Flavobacteriales</taxon>
        <taxon>Weeksellaceae</taxon>
        <taxon>Chryseobacterium group</taxon>
        <taxon>Chryseobacterium</taxon>
    </lineage>
</organism>
<sequence>MKINYSILFSLFLIFGANIFLFSQSSSKLYLSSAGTGFVYDITGSTPSTVSAALPAGITTPSYYNANNAGAVSNLAVGYDDTQASRPLVFLNSNTAASSPILKNGVATGLTLPIQIGGLGTNNVIGSYFGQAFGFSGKNLYRLYPTVSATPMAITGDAIWNAATSTVFASDTFYDYQNNVYTLLQNVVGTTYTRYLYRIAITSATTATATQVATISGPVGVRNTDADTSTNTNTGNVRGTAYLNGYVFASSGNGNDGVTLYRINIATGVSEYLAQYTATGLSASNIDLASVDYFQPFTFTCGSIALQGTSPYVAGTSSTRTLRIPISNIYAPGTYTINVTGTDFTNPAYSATITSTSTFIDVPLVYNGTGQGGYRTLTVDLNGSTTTCTYQAFIDADSDGDGILNSVDLDDDNDGILDSAEGCTATVTMALVSGATATSLTNTNTAIVPLVPPGTTLPGGGVTLTKTAGTGNTWSTFTPGVTTATMTVNGSQTSSFSTTYLDLTGTIPRTLNINFGVTANSISSNNNQYQYVIGIAGLGGEGNSVTNTFSVPLTVASNANVFNTNLYSLLNGTVSTTPGASGTVFTTNTPLGTAQGYTFFLVPADVASLTMTWTGNNDPHGIIFGVYNANCTADADGDGIPNRLDLDSDNDGCLDAMEGDENVAYSMLVNAQAGLSVGTGSSASNQNLCATASCVNANGVPNQVNAGGAADIAGTQGQGIGDSQNALISSCYCYKPVVTTGGTVLNTLQGVTSLGRAGASSANWPMVRKGAWTALESKTKGFVINRLTTAQIAAIPAANLVEGMMVYNTTLDCLQVNTTGTAGGWACFNIQTCPTN</sequence>
<dbReference type="SUPFAM" id="SSF103647">
    <property type="entry name" value="TSP type-3 repeat"/>
    <property type="match status" value="2"/>
</dbReference>
<reference evidence="2" key="1">
    <citation type="journal article" date="2019" name="Int. J. Syst. Evol. Microbiol.">
        <title>The Global Catalogue of Microorganisms (GCM) 10K type strain sequencing project: providing services to taxonomists for standard genome sequencing and annotation.</title>
        <authorList>
            <consortium name="The Broad Institute Genomics Platform"/>
            <consortium name="The Broad Institute Genome Sequencing Center for Infectious Disease"/>
            <person name="Wu L."/>
            <person name="Ma J."/>
        </authorList>
    </citation>
    <scope>NUCLEOTIDE SEQUENCE [LARGE SCALE GENOMIC DNA]</scope>
    <source>
        <strain evidence="2">JCM 18019</strain>
    </source>
</reference>
<accession>A0ABP9MYG8</accession>
<evidence type="ECO:0000313" key="1">
    <source>
        <dbReference type="EMBL" id="GAA5100702.1"/>
    </source>
</evidence>
<gene>
    <name evidence="1" type="ORF">GCM10023210_39480</name>
</gene>
<dbReference type="RefSeq" id="WP_345207861.1">
    <property type="nucleotide sequence ID" value="NZ_BAABHX010000008.1"/>
</dbReference>
<proteinExistence type="predicted"/>
<dbReference type="Proteomes" id="UP001500353">
    <property type="component" value="Unassembled WGS sequence"/>
</dbReference>
<dbReference type="EMBL" id="BAABHX010000008">
    <property type="protein sequence ID" value="GAA5100702.1"/>
    <property type="molecule type" value="Genomic_DNA"/>
</dbReference>
<evidence type="ECO:0000313" key="2">
    <source>
        <dbReference type="Proteomes" id="UP001500353"/>
    </source>
</evidence>
<comment type="caution">
    <text evidence="1">The sequence shown here is derived from an EMBL/GenBank/DDBJ whole genome shotgun (WGS) entry which is preliminary data.</text>
</comment>
<protein>
    <submittedName>
        <fullName evidence="1">Uncharacterized protein</fullName>
    </submittedName>
</protein>
<dbReference type="Gene3D" id="4.10.1080.10">
    <property type="entry name" value="TSP type-3 repeat"/>
    <property type="match status" value="1"/>
</dbReference>
<name>A0ABP9MYG8_9FLAO</name>
<keyword evidence="2" id="KW-1185">Reference proteome</keyword>